<gene>
    <name evidence="2" type="ORF">DY000_02040362</name>
</gene>
<proteinExistence type="predicted"/>
<evidence type="ECO:0000313" key="3">
    <source>
        <dbReference type="Proteomes" id="UP000266723"/>
    </source>
</evidence>
<keyword evidence="3" id="KW-1185">Reference proteome</keyword>
<evidence type="ECO:0000256" key="1">
    <source>
        <dbReference type="SAM" id="MobiDB-lite"/>
    </source>
</evidence>
<dbReference type="EMBL" id="QGKV02001507">
    <property type="protein sequence ID" value="KAF3529551.1"/>
    <property type="molecule type" value="Genomic_DNA"/>
</dbReference>
<feature type="region of interest" description="Disordered" evidence="1">
    <location>
        <begin position="1"/>
        <end position="41"/>
    </location>
</feature>
<accession>A0ABQ7BBP4</accession>
<evidence type="ECO:0000313" key="2">
    <source>
        <dbReference type="EMBL" id="KAF3529551.1"/>
    </source>
</evidence>
<organism evidence="2 3">
    <name type="scientific">Brassica cretica</name>
    <name type="common">Mustard</name>
    <dbReference type="NCBI Taxonomy" id="69181"/>
    <lineage>
        <taxon>Eukaryota</taxon>
        <taxon>Viridiplantae</taxon>
        <taxon>Streptophyta</taxon>
        <taxon>Embryophyta</taxon>
        <taxon>Tracheophyta</taxon>
        <taxon>Spermatophyta</taxon>
        <taxon>Magnoliopsida</taxon>
        <taxon>eudicotyledons</taxon>
        <taxon>Gunneridae</taxon>
        <taxon>Pentapetalae</taxon>
        <taxon>rosids</taxon>
        <taxon>malvids</taxon>
        <taxon>Brassicales</taxon>
        <taxon>Brassicaceae</taxon>
        <taxon>Brassiceae</taxon>
        <taxon>Brassica</taxon>
    </lineage>
</organism>
<name>A0ABQ7BBP4_BRACR</name>
<reference evidence="2 3" key="1">
    <citation type="journal article" date="2020" name="BMC Genomics">
        <title>Intraspecific diversification of the crop wild relative Brassica cretica Lam. using demographic model selection.</title>
        <authorList>
            <person name="Kioukis A."/>
            <person name="Michalopoulou V.A."/>
            <person name="Briers L."/>
            <person name="Pirintsos S."/>
            <person name="Studholme D.J."/>
            <person name="Pavlidis P."/>
            <person name="Sarris P.F."/>
        </authorList>
    </citation>
    <scope>NUCLEOTIDE SEQUENCE [LARGE SCALE GENOMIC DNA]</scope>
    <source>
        <strain evidence="3">cv. PFS-1207/04</strain>
    </source>
</reference>
<protein>
    <submittedName>
        <fullName evidence="2">Uncharacterized protein</fullName>
    </submittedName>
</protein>
<sequence length="62" mass="6806">MERERESCDLSLPPPSLLDATPPPPPSLLNRFSGENKGDEKGACEDCLKNHGGGEEENLIKW</sequence>
<dbReference type="Proteomes" id="UP000266723">
    <property type="component" value="Unassembled WGS sequence"/>
</dbReference>
<comment type="caution">
    <text evidence="2">The sequence shown here is derived from an EMBL/GenBank/DDBJ whole genome shotgun (WGS) entry which is preliminary data.</text>
</comment>
<feature type="compositionally biased region" description="Pro residues" evidence="1">
    <location>
        <begin position="12"/>
        <end position="27"/>
    </location>
</feature>